<gene>
    <name evidence="1" type="ORF">OPV22_003643</name>
</gene>
<proteinExistence type="predicted"/>
<evidence type="ECO:0000313" key="2">
    <source>
        <dbReference type="Proteomes" id="UP001222027"/>
    </source>
</evidence>
<comment type="caution">
    <text evidence="1">The sequence shown here is derived from an EMBL/GenBank/DDBJ whole genome shotgun (WGS) entry which is preliminary data.</text>
</comment>
<accession>A0AAV8S1J5</accession>
<name>A0AAV8S1J5_ENSVE</name>
<dbReference type="EMBL" id="JAQQAF010000001">
    <property type="protein sequence ID" value="KAJ8513209.1"/>
    <property type="molecule type" value="Genomic_DNA"/>
</dbReference>
<dbReference type="AlphaFoldDB" id="A0AAV8S1J5"/>
<evidence type="ECO:0000313" key="1">
    <source>
        <dbReference type="EMBL" id="KAJ8513209.1"/>
    </source>
</evidence>
<dbReference type="Proteomes" id="UP001222027">
    <property type="component" value="Unassembled WGS sequence"/>
</dbReference>
<protein>
    <submittedName>
        <fullName evidence="1">Uncharacterized protein</fullName>
    </submittedName>
</protein>
<reference evidence="1 2" key="1">
    <citation type="submission" date="2022-12" db="EMBL/GenBank/DDBJ databases">
        <title>Chromosome-scale assembly of the Ensete ventricosum genome.</title>
        <authorList>
            <person name="Dussert Y."/>
            <person name="Stocks J."/>
            <person name="Wendawek A."/>
            <person name="Woldeyes F."/>
            <person name="Nichols R.A."/>
            <person name="Borrell J.S."/>
        </authorList>
    </citation>
    <scope>NUCLEOTIDE SEQUENCE [LARGE SCALE GENOMIC DNA]</scope>
    <source>
        <strain evidence="2">cv. Maze</strain>
        <tissue evidence="1">Seeds</tissue>
    </source>
</reference>
<sequence>MYGGHFAGLHAGGSSHESALTANAERNNNLVAKVWDVSACLHAFSLKTCAVWVFKSSGLCGGGEDELIKASEMDGSTFWTKYN</sequence>
<organism evidence="1 2">
    <name type="scientific">Ensete ventricosum</name>
    <name type="common">Abyssinian banana</name>
    <name type="synonym">Musa ensete</name>
    <dbReference type="NCBI Taxonomy" id="4639"/>
    <lineage>
        <taxon>Eukaryota</taxon>
        <taxon>Viridiplantae</taxon>
        <taxon>Streptophyta</taxon>
        <taxon>Embryophyta</taxon>
        <taxon>Tracheophyta</taxon>
        <taxon>Spermatophyta</taxon>
        <taxon>Magnoliopsida</taxon>
        <taxon>Liliopsida</taxon>
        <taxon>Zingiberales</taxon>
        <taxon>Musaceae</taxon>
        <taxon>Ensete</taxon>
    </lineage>
</organism>
<keyword evidence="2" id="KW-1185">Reference proteome</keyword>